<feature type="region of interest" description="Disordered" evidence="1">
    <location>
        <begin position="113"/>
        <end position="134"/>
    </location>
</feature>
<protein>
    <submittedName>
        <fullName evidence="2">Uncharacterized protein</fullName>
    </submittedName>
</protein>
<reference evidence="2" key="1">
    <citation type="journal article" date="2022" name="bioRxiv">
        <title>Sequencing and chromosome-scale assembly of the giantPleurodeles waltlgenome.</title>
        <authorList>
            <person name="Brown T."/>
            <person name="Elewa A."/>
            <person name="Iarovenko S."/>
            <person name="Subramanian E."/>
            <person name="Araus A.J."/>
            <person name="Petzold A."/>
            <person name="Susuki M."/>
            <person name="Suzuki K.-i.T."/>
            <person name="Hayashi T."/>
            <person name="Toyoda A."/>
            <person name="Oliveira C."/>
            <person name="Osipova E."/>
            <person name="Leigh N.D."/>
            <person name="Simon A."/>
            <person name="Yun M.H."/>
        </authorList>
    </citation>
    <scope>NUCLEOTIDE SEQUENCE</scope>
    <source>
        <strain evidence="2">20211129_DDA</strain>
        <tissue evidence="2">Liver</tissue>
    </source>
</reference>
<gene>
    <name evidence="2" type="ORF">NDU88_004408</name>
</gene>
<comment type="caution">
    <text evidence="2">The sequence shown here is derived from an EMBL/GenBank/DDBJ whole genome shotgun (WGS) entry which is preliminary data.</text>
</comment>
<evidence type="ECO:0000313" key="3">
    <source>
        <dbReference type="Proteomes" id="UP001066276"/>
    </source>
</evidence>
<evidence type="ECO:0000313" key="2">
    <source>
        <dbReference type="EMBL" id="KAJ1099306.1"/>
    </source>
</evidence>
<keyword evidence="3" id="KW-1185">Reference proteome</keyword>
<organism evidence="2 3">
    <name type="scientific">Pleurodeles waltl</name>
    <name type="common">Iberian ribbed newt</name>
    <dbReference type="NCBI Taxonomy" id="8319"/>
    <lineage>
        <taxon>Eukaryota</taxon>
        <taxon>Metazoa</taxon>
        <taxon>Chordata</taxon>
        <taxon>Craniata</taxon>
        <taxon>Vertebrata</taxon>
        <taxon>Euteleostomi</taxon>
        <taxon>Amphibia</taxon>
        <taxon>Batrachia</taxon>
        <taxon>Caudata</taxon>
        <taxon>Salamandroidea</taxon>
        <taxon>Salamandridae</taxon>
        <taxon>Pleurodelinae</taxon>
        <taxon>Pleurodeles</taxon>
    </lineage>
</organism>
<accession>A0AAV7M696</accession>
<evidence type="ECO:0000256" key="1">
    <source>
        <dbReference type="SAM" id="MobiDB-lite"/>
    </source>
</evidence>
<sequence>MGPTSNLSMMAKELAAGKEGGNSAKFAALRSCCRLHWAAFTENICWTTSRIGLGSTLLPCAKSTLLTIGPLRRKSTMSGVLLFQGWNQVKRPNIRCVRLTCRDKVEEGESVPHWGRSVEAKPSPPGRPSLKAPWEAPLDISSHEFNDWPTKRLPC</sequence>
<name>A0AAV7M696_PLEWA</name>
<dbReference type="EMBL" id="JANPWB010000014">
    <property type="protein sequence ID" value="KAJ1099306.1"/>
    <property type="molecule type" value="Genomic_DNA"/>
</dbReference>
<dbReference type="Proteomes" id="UP001066276">
    <property type="component" value="Chromosome 10"/>
</dbReference>
<dbReference type="AlphaFoldDB" id="A0AAV7M696"/>
<proteinExistence type="predicted"/>